<reference evidence="2 3" key="1">
    <citation type="submission" date="2018-04" db="EMBL/GenBank/DDBJ databases">
        <title>Genomic Encyclopedia of Archaeal and Bacterial Type Strains, Phase II (KMG-II): from individual species to whole genera.</title>
        <authorList>
            <person name="Goeker M."/>
        </authorList>
    </citation>
    <scope>NUCLEOTIDE SEQUENCE [LARGE SCALE GENOMIC DNA]</scope>
    <source>
        <strain evidence="2 3">DSM 23382</strain>
    </source>
</reference>
<gene>
    <name evidence="2" type="ORF">C8N35_10596</name>
</gene>
<evidence type="ECO:0000313" key="3">
    <source>
        <dbReference type="Proteomes" id="UP000244081"/>
    </source>
</evidence>
<keyword evidence="3" id="KW-1185">Reference proteome</keyword>
<dbReference type="Proteomes" id="UP000244081">
    <property type="component" value="Unassembled WGS sequence"/>
</dbReference>
<dbReference type="AlphaFoldDB" id="A0A2T5V8L0"/>
<dbReference type="EMBL" id="QAYG01000005">
    <property type="protein sequence ID" value="PTW60096.1"/>
    <property type="molecule type" value="Genomic_DNA"/>
</dbReference>
<protein>
    <submittedName>
        <fullName evidence="2">Uncharacterized protein</fullName>
    </submittedName>
</protein>
<name>A0A2T5V8L0_9HYPH</name>
<accession>A0A2T5V8L0</accession>
<sequence length="203" mass="22712">MSSRPQRSGEPGPSNRCRSRLPPRRRHMATGPNMRLRVYWVPGLAMLARDDIERVKAPEGRSFSPCTPSSVIPDALRREVPLRRTGISWSQPIEIPGLHGSTDVQTRDDTRRERTRKNATPADPSACHSREGGNPAFQRPTRFLRASGPHPPWNAPAGQSLSTRRFHPAVPGYSCRRTSHRRSGSPCAMSPKGVSKWPMARKR</sequence>
<evidence type="ECO:0000256" key="1">
    <source>
        <dbReference type="SAM" id="MobiDB-lite"/>
    </source>
</evidence>
<comment type="caution">
    <text evidence="2">The sequence shown here is derived from an EMBL/GenBank/DDBJ whole genome shotgun (WGS) entry which is preliminary data.</text>
</comment>
<proteinExistence type="predicted"/>
<organism evidence="2 3">
    <name type="scientific">Breoghania corrubedonensis</name>
    <dbReference type="NCBI Taxonomy" id="665038"/>
    <lineage>
        <taxon>Bacteria</taxon>
        <taxon>Pseudomonadati</taxon>
        <taxon>Pseudomonadota</taxon>
        <taxon>Alphaproteobacteria</taxon>
        <taxon>Hyphomicrobiales</taxon>
        <taxon>Stappiaceae</taxon>
        <taxon>Breoghania</taxon>
    </lineage>
</organism>
<feature type="region of interest" description="Disordered" evidence="1">
    <location>
        <begin position="1"/>
        <end position="32"/>
    </location>
</feature>
<feature type="compositionally biased region" description="Basic residues" evidence="1">
    <location>
        <begin position="17"/>
        <end position="28"/>
    </location>
</feature>
<feature type="region of interest" description="Disordered" evidence="1">
    <location>
        <begin position="91"/>
        <end position="203"/>
    </location>
</feature>
<evidence type="ECO:0000313" key="2">
    <source>
        <dbReference type="EMBL" id="PTW60096.1"/>
    </source>
</evidence>